<dbReference type="InterPro" id="IPR033453">
    <property type="entry name" value="Glyco_hydro_30_TIM-barrel"/>
</dbReference>
<feature type="domain" description="Glycosyl hydrolase family 30 TIM-barrel" evidence="14">
    <location>
        <begin position="102"/>
        <end position="450"/>
    </location>
</feature>
<evidence type="ECO:0000256" key="12">
    <source>
        <dbReference type="RuleBase" id="RU361188"/>
    </source>
</evidence>
<evidence type="ECO:0000256" key="5">
    <source>
        <dbReference type="ARBA" id="ARBA00012658"/>
    </source>
</evidence>
<evidence type="ECO:0000256" key="6">
    <source>
        <dbReference type="ARBA" id="ARBA00022729"/>
    </source>
</evidence>
<dbReference type="Proteomes" id="UP001154114">
    <property type="component" value="Chromosome 21"/>
</dbReference>
<evidence type="ECO:0000256" key="1">
    <source>
        <dbReference type="ARBA" id="ARBA00001013"/>
    </source>
</evidence>
<gene>
    <name evidence="16" type="ORF">CINC_LOCUS6816</name>
</gene>
<evidence type="ECO:0000256" key="2">
    <source>
        <dbReference type="ARBA" id="ARBA00004760"/>
    </source>
</evidence>
<dbReference type="GO" id="GO:0004348">
    <property type="term" value="F:glucosylceramidase activity"/>
    <property type="evidence" value="ECO:0007669"/>
    <property type="project" value="UniProtKB-EC"/>
</dbReference>
<comment type="catalytic activity">
    <reaction evidence="11">
        <text>an N-acyl-1-beta-D-glucosyl-15-methylhexadecasphing-4-enine + H2O = an N-acyl-15-methylhexadecasphing-4-enine + D-glucose</text>
        <dbReference type="Rhea" id="RHEA:34755"/>
        <dbReference type="ChEBI" id="CHEBI:4167"/>
        <dbReference type="ChEBI" id="CHEBI:15377"/>
        <dbReference type="ChEBI" id="CHEBI:70815"/>
        <dbReference type="ChEBI" id="CHEBI:70846"/>
    </reaction>
    <physiologicalReaction direction="left-to-right" evidence="11">
        <dbReference type="Rhea" id="RHEA:34756"/>
    </physiologicalReaction>
</comment>
<dbReference type="InterPro" id="IPR033452">
    <property type="entry name" value="GH30_C"/>
</dbReference>
<feature type="chain" id="PRO_5040228646" description="Glucosylceramidase" evidence="13">
    <location>
        <begin position="22"/>
        <end position="521"/>
    </location>
</feature>
<comment type="catalytic activity">
    <reaction evidence="10">
        <text>a beta-D-glucosylceramide + H2O = an N-acyl-sphingoid base + D-glucose</text>
        <dbReference type="Rhea" id="RHEA:81447"/>
        <dbReference type="ChEBI" id="CHEBI:4167"/>
        <dbReference type="ChEBI" id="CHEBI:15377"/>
        <dbReference type="ChEBI" id="CHEBI:83264"/>
        <dbReference type="ChEBI" id="CHEBI:83273"/>
    </reaction>
    <physiologicalReaction direction="left-to-right" evidence="10">
        <dbReference type="Rhea" id="RHEA:81448"/>
    </physiologicalReaction>
</comment>
<keyword evidence="12" id="KW-0326">Glycosidase</keyword>
<protein>
    <recommendedName>
        <fullName evidence="5 12">Glucosylceramidase</fullName>
        <ecNumber evidence="5 12">3.2.1.45</ecNumber>
    </recommendedName>
</protein>
<comment type="catalytic activity">
    <reaction evidence="1">
        <text>a beta-D-glucosyl-(1&lt;-&gt;1')-N-acylsphing-4-enine + H2O = an N-acylsphing-4-enine + D-glucose</text>
        <dbReference type="Rhea" id="RHEA:13269"/>
        <dbReference type="ChEBI" id="CHEBI:4167"/>
        <dbReference type="ChEBI" id="CHEBI:15377"/>
        <dbReference type="ChEBI" id="CHEBI:22801"/>
        <dbReference type="ChEBI" id="CHEBI:52639"/>
        <dbReference type="EC" id="3.2.1.45"/>
    </reaction>
    <physiologicalReaction direction="left-to-right" evidence="1">
        <dbReference type="Rhea" id="RHEA:13270"/>
    </physiologicalReaction>
</comment>
<evidence type="ECO:0000256" key="10">
    <source>
        <dbReference type="ARBA" id="ARBA00050474"/>
    </source>
</evidence>
<evidence type="ECO:0000256" key="3">
    <source>
        <dbReference type="ARBA" id="ARBA00004991"/>
    </source>
</evidence>
<keyword evidence="6 13" id="KW-0732">Signal</keyword>
<dbReference type="EC" id="3.2.1.45" evidence="5 12"/>
<dbReference type="SUPFAM" id="SSF51011">
    <property type="entry name" value="Glycosyl hydrolase domain"/>
    <property type="match status" value="1"/>
</dbReference>
<dbReference type="Gene3D" id="3.20.20.80">
    <property type="entry name" value="Glycosidases"/>
    <property type="match status" value="1"/>
</dbReference>
<dbReference type="GO" id="GO:0007040">
    <property type="term" value="P:lysosome organization"/>
    <property type="evidence" value="ECO:0007669"/>
    <property type="project" value="UniProtKB-ARBA"/>
</dbReference>
<dbReference type="GO" id="GO:0051246">
    <property type="term" value="P:regulation of protein metabolic process"/>
    <property type="evidence" value="ECO:0007669"/>
    <property type="project" value="UniProtKB-ARBA"/>
</dbReference>
<dbReference type="GO" id="GO:0016241">
    <property type="term" value="P:regulation of macroautophagy"/>
    <property type="evidence" value="ECO:0007669"/>
    <property type="project" value="UniProtKB-ARBA"/>
</dbReference>
<dbReference type="GO" id="GO:0030163">
    <property type="term" value="P:protein catabolic process"/>
    <property type="evidence" value="ECO:0007669"/>
    <property type="project" value="UniProtKB-ARBA"/>
</dbReference>
<comment type="similarity">
    <text evidence="4 12">Belongs to the glycosyl hydrolase 30 family.</text>
</comment>
<keyword evidence="8 12" id="KW-0746">Sphingolipid metabolism</keyword>
<dbReference type="PANTHER" id="PTHR11069">
    <property type="entry name" value="GLUCOSYLCERAMIDASE"/>
    <property type="match status" value="1"/>
</dbReference>
<reference evidence="16" key="1">
    <citation type="submission" date="2021-12" db="EMBL/GenBank/DDBJ databases">
        <authorList>
            <person name="King R."/>
        </authorList>
    </citation>
    <scope>NUCLEOTIDE SEQUENCE</scope>
</reference>
<dbReference type="PANTHER" id="PTHR11069:SF23">
    <property type="entry name" value="LYSOSOMAL ACID GLUCOSYLCERAMIDASE"/>
    <property type="match status" value="1"/>
</dbReference>
<dbReference type="GO" id="GO:0016758">
    <property type="term" value="F:hexosyltransferase activity"/>
    <property type="evidence" value="ECO:0007669"/>
    <property type="project" value="UniProtKB-ARBA"/>
</dbReference>
<dbReference type="InterPro" id="IPR017853">
    <property type="entry name" value="GH"/>
</dbReference>
<dbReference type="GO" id="GO:0010605">
    <property type="term" value="P:negative regulation of macromolecule metabolic process"/>
    <property type="evidence" value="ECO:0007669"/>
    <property type="project" value="UniProtKB-ARBA"/>
</dbReference>
<evidence type="ECO:0000256" key="9">
    <source>
        <dbReference type="ARBA" id="ARBA00023098"/>
    </source>
</evidence>
<keyword evidence="7 12" id="KW-0378">Hydrolase</keyword>
<dbReference type="GO" id="GO:0005764">
    <property type="term" value="C:lysosome"/>
    <property type="evidence" value="ECO:0007669"/>
    <property type="project" value="UniProtKB-ARBA"/>
</dbReference>
<comment type="pathway">
    <text evidence="3">Sphingolipid metabolism.</text>
</comment>
<evidence type="ECO:0000259" key="15">
    <source>
        <dbReference type="Pfam" id="PF17189"/>
    </source>
</evidence>
<accession>A0A9N8KVL8</accession>
<dbReference type="GO" id="GO:0005774">
    <property type="term" value="C:vacuolar membrane"/>
    <property type="evidence" value="ECO:0007669"/>
    <property type="project" value="UniProtKB-ARBA"/>
</dbReference>
<keyword evidence="17" id="KW-1185">Reference proteome</keyword>
<evidence type="ECO:0000256" key="4">
    <source>
        <dbReference type="ARBA" id="ARBA00005382"/>
    </source>
</evidence>
<evidence type="ECO:0000313" key="17">
    <source>
        <dbReference type="Proteomes" id="UP001154114"/>
    </source>
</evidence>
<dbReference type="SUPFAM" id="SSF51445">
    <property type="entry name" value="(Trans)glycosidases"/>
    <property type="match status" value="1"/>
</dbReference>
<dbReference type="Pfam" id="PF02055">
    <property type="entry name" value="Glyco_hydro_30"/>
    <property type="match status" value="1"/>
</dbReference>
<evidence type="ECO:0000256" key="7">
    <source>
        <dbReference type="ARBA" id="ARBA00022801"/>
    </source>
</evidence>
<keyword evidence="9 12" id="KW-0443">Lipid metabolism</keyword>
<evidence type="ECO:0000256" key="11">
    <source>
        <dbReference type="ARBA" id="ARBA00051345"/>
    </source>
</evidence>
<dbReference type="AlphaFoldDB" id="A0A9N8KVL8"/>
<comment type="pathway">
    <text evidence="2">Lipid metabolism; sphingolipid metabolism.</text>
</comment>
<evidence type="ECO:0000259" key="14">
    <source>
        <dbReference type="Pfam" id="PF02055"/>
    </source>
</evidence>
<dbReference type="GO" id="GO:0042391">
    <property type="term" value="P:regulation of membrane potential"/>
    <property type="evidence" value="ECO:0007669"/>
    <property type="project" value="UniProtKB-ARBA"/>
</dbReference>
<feature type="signal peptide" evidence="13">
    <location>
        <begin position="1"/>
        <end position="21"/>
    </location>
</feature>
<dbReference type="GO" id="GO:0005102">
    <property type="term" value="F:signaling receptor binding"/>
    <property type="evidence" value="ECO:0007669"/>
    <property type="project" value="UniProtKB-ARBA"/>
</dbReference>
<dbReference type="GO" id="GO:0006914">
    <property type="term" value="P:autophagy"/>
    <property type="evidence" value="ECO:0007669"/>
    <property type="project" value="UniProtKB-ARBA"/>
</dbReference>
<name>A0A9N8KVL8_CHRIL</name>
<dbReference type="PRINTS" id="PR00843">
    <property type="entry name" value="GLHYDRLASE30"/>
</dbReference>
<sequence length="521" mass="58305">MEGYKACVGFIVLLCILGTNADIPCAARPITGKSVVCVCNATYCDTITRQPPAPGKYVLYVSSQSGLRFNKSSDNLQPLNNTEVECSTATLVLHPETTYQTIQGFGGAATDAAGINWKNLSEPLQKKLIDSYFSDTGLQYSMIRVPIGGTDFSTHPYAYNELPINDTKLSNFSLSLEDYQYKIPMIKASMQASSSPIHVIATTWSPPPWMKTNNAYTGYSRLKPEYYQTYADYHYKFIEKYKSEGIPIWGITTTNEPTSGLIGFCNSINCLGWTAANMGSWIVNNLGPTIRNSTFKDLKIMIGDDQRLTIPYWTNLMVVENPEVLSYVDGVAVHYYTDFIAPASILTEVTKFYPDKFIIATEGCEGTFWKEKHHVDLGSWLRAKKYITDIIIDMNHNLIGWIDWNMCLDIYGGPTYIRNFADAPIIVFPDKGAFVKQPMFYAMGHFSKFVPRGSRRISVTHKCRWGKSVWNVAFITPHNTVVVVLYNDGKAGTVNLQLGDKQAVIAMEAHSAATIEIPYEQ</sequence>
<dbReference type="GO" id="GO:0006066">
    <property type="term" value="P:alcohol metabolic process"/>
    <property type="evidence" value="ECO:0007669"/>
    <property type="project" value="UniProtKB-ARBA"/>
</dbReference>
<dbReference type="InterPro" id="IPR001139">
    <property type="entry name" value="Glyco_hydro_30"/>
</dbReference>
<feature type="domain" description="Glycosyl hydrolase family 30 beta sandwich" evidence="15">
    <location>
        <begin position="453"/>
        <end position="515"/>
    </location>
</feature>
<dbReference type="GO" id="GO:0008202">
    <property type="term" value="P:steroid metabolic process"/>
    <property type="evidence" value="ECO:0007669"/>
    <property type="project" value="UniProtKB-ARBA"/>
</dbReference>
<proteinExistence type="inferred from homology"/>
<evidence type="ECO:0000313" key="16">
    <source>
        <dbReference type="EMBL" id="CAD0204508.1"/>
    </source>
</evidence>
<evidence type="ECO:0000256" key="13">
    <source>
        <dbReference type="SAM" id="SignalP"/>
    </source>
</evidence>
<dbReference type="GO" id="GO:0032006">
    <property type="term" value="P:regulation of TOR signaling"/>
    <property type="evidence" value="ECO:0007669"/>
    <property type="project" value="UniProtKB-ARBA"/>
</dbReference>
<dbReference type="OrthoDB" id="2160638at2759"/>
<evidence type="ECO:0000256" key="8">
    <source>
        <dbReference type="ARBA" id="ARBA00022919"/>
    </source>
</evidence>
<organism evidence="16 17">
    <name type="scientific">Chrysodeixis includens</name>
    <name type="common">Soybean looper</name>
    <name type="synonym">Pseudoplusia includens</name>
    <dbReference type="NCBI Taxonomy" id="689277"/>
    <lineage>
        <taxon>Eukaryota</taxon>
        <taxon>Metazoa</taxon>
        <taxon>Ecdysozoa</taxon>
        <taxon>Arthropoda</taxon>
        <taxon>Hexapoda</taxon>
        <taxon>Insecta</taxon>
        <taxon>Pterygota</taxon>
        <taxon>Neoptera</taxon>
        <taxon>Endopterygota</taxon>
        <taxon>Lepidoptera</taxon>
        <taxon>Glossata</taxon>
        <taxon>Ditrysia</taxon>
        <taxon>Noctuoidea</taxon>
        <taxon>Noctuidae</taxon>
        <taxon>Plusiinae</taxon>
        <taxon>Chrysodeixis</taxon>
    </lineage>
</organism>
<dbReference type="EMBL" id="LR824024">
    <property type="protein sequence ID" value="CAD0204508.1"/>
    <property type="molecule type" value="Genomic_DNA"/>
</dbReference>
<dbReference type="FunFam" id="3.20.20.80:FF:000030">
    <property type="entry name" value="Lysosomal acid glucosylceramidase"/>
    <property type="match status" value="1"/>
</dbReference>
<dbReference type="Pfam" id="PF17189">
    <property type="entry name" value="Glyco_hydro_30C"/>
    <property type="match status" value="1"/>
</dbReference>
<dbReference type="GO" id="GO:0006680">
    <property type="term" value="P:glucosylceramide catabolic process"/>
    <property type="evidence" value="ECO:0007669"/>
    <property type="project" value="UniProtKB-ARBA"/>
</dbReference>